<reference evidence="2" key="1">
    <citation type="journal article" date="2023" name="Front. Plant Sci.">
        <title>Chromosomal-level genome assembly of Melastoma candidum provides insights into trichome evolution.</title>
        <authorList>
            <person name="Zhong Y."/>
            <person name="Wu W."/>
            <person name="Sun C."/>
            <person name="Zou P."/>
            <person name="Liu Y."/>
            <person name="Dai S."/>
            <person name="Zhou R."/>
        </authorList>
    </citation>
    <scope>NUCLEOTIDE SEQUENCE [LARGE SCALE GENOMIC DNA]</scope>
</reference>
<comment type="caution">
    <text evidence="1">The sequence shown here is derived from an EMBL/GenBank/DDBJ whole genome shotgun (WGS) entry which is preliminary data.</text>
</comment>
<protein>
    <submittedName>
        <fullName evidence="1">Uncharacterized protein</fullName>
    </submittedName>
</protein>
<proteinExistence type="predicted"/>
<name>A0ACB9RBG4_9MYRT</name>
<accession>A0ACB9RBG4</accession>
<dbReference type="EMBL" id="CM042883">
    <property type="protein sequence ID" value="KAI4375797.1"/>
    <property type="molecule type" value="Genomic_DNA"/>
</dbReference>
<organism evidence="1 2">
    <name type="scientific">Melastoma candidum</name>
    <dbReference type="NCBI Taxonomy" id="119954"/>
    <lineage>
        <taxon>Eukaryota</taxon>
        <taxon>Viridiplantae</taxon>
        <taxon>Streptophyta</taxon>
        <taxon>Embryophyta</taxon>
        <taxon>Tracheophyta</taxon>
        <taxon>Spermatophyta</taxon>
        <taxon>Magnoliopsida</taxon>
        <taxon>eudicotyledons</taxon>
        <taxon>Gunneridae</taxon>
        <taxon>Pentapetalae</taxon>
        <taxon>rosids</taxon>
        <taxon>malvids</taxon>
        <taxon>Myrtales</taxon>
        <taxon>Melastomataceae</taxon>
        <taxon>Melastomatoideae</taxon>
        <taxon>Melastomateae</taxon>
        <taxon>Melastoma</taxon>
    </lineage>
</organism>
<keyword evidence="2" id="KW-1185">Reference proteome</keyword>
<gene>
    <name evidence="1" type="ORF">MLD38_013623</name>
</gene>
<evidence type="ECO:0000313" key="2">
    <source>
        <dbReference type="Proteomes" id="UP001057402"/>
    </source>
</evidence>
<evidence type="ECO:0000313" key="1">
    <source>
        <dbReference type="EMBL" id="KAI4375797.1"/>
    </source>
</evidence>
<sequence>MGGVVRLLWTLILLPVCLAQAQSRPGTINVGAIMSYGTLVGGVARTAMEAAVSDINADPAFLGGSRFALTFHDSNFSGFLGIVGALRFMEADTVAIIGPQQSSTAHVVSHLANELHVPMLSFTALDPTLTPLQYPYFIQTAPSDLYQMTAVAEIISYFGWADVVAVFSDDDHNRNGVSVLGDQVVRRRCKISYKAPLPPDPKATRSDVVAALSMIQMMESRVIVLHSYMTTGLMVFDVAESLGMMESGYVWIASSWLSSLLDSSPSFSTTTSKHLQGVLTLRLHTADSSNKAAFESRWNQLSNNTVGLNPYGLYAYDTVWTVARAVKKFLERGNNISFSDNTKLNGLGRGTLNLMALSIFNGGQELLDNILQTNFTGLTGPFQFSPDRSLIHPAYDVVNVLEDGYKTIGFWSNYSGLSVMPPETLYSKPPNRSVGTQRLNSVIWPGGNTSTPRGWVFRNNGMKLRIGVPRRVSYQDFAEEVNGTDVVQGYCIDVFLAAIKRLPYALPYRFIMVGDGHNNPSYNDLVNMVAEEIIDAAVGDIAIVSNRTKVVDFTQPYIESGLVVVAPVKELSSSPWTFLRPFTPLMWAVTALFFLVIGMVVWILEHRINQEFRGPPRRQIVTVLWFSFSTMFFAHRENPVSSLGRMVIIIWLFLVLIITSSYTASLTSILTVQQLSSPIQGLESLITSEAQIGFQVGSYAENYMIDQLNIASSRLVALGSPEEYAAALESGRVAAVVDEQPYIDLFLTNNCRFSVRGEQFTKAGWGFAFPRDSPLAVDMSTALLALSENGELQKIHDEWLLKKSCSSLASLTGSEQLHLKSFWGLFLISGISSTLAILAYLLSALRKFCHEFTETSDSSSAGSSLTRQLQTFLTYMDSKENRPLSGPKRKRADETAIH</sequence>
<dbReference type="Proteomes" id="UP001057402">
    <property type="component" value="Chromosome 4"/>
</dbReference>